<keyword evidence="5" id="KW-0560">Oxidoreductase</keyword>
<evidence type="ECO:0000313" key="7">
    <source>
        <dbReference type="EMBL" id="MFA3837691.1"/>
    </source>
</evidence>
<dbReference type="SUPFAM" id="SSF51905">
    <property type="entry name" value="FAD/NAD(P)-binding domain"/>
    <property type="match status" value="1"/>
</dbReference>
<dbReference type="Proteomes" id="UP001571476">
    <property type="component" value="Unassembled WGS sequence"/>
</dbReference>
<proteinExistence type="inferred from homology"/>
<comment type="cofactor">
    <cofactor evidence="1">
        <name>FAD</name>
        <dbReference type="ChEBI" id="CHEBI:57692"/>
    </cofactor>
</comment>
<evidence type="ECO:0000256" key="4">
    <source>
        <dbReference type="ARBA" id="ARBA00022827"/>
    </source>
</evidence>
<name>A0ABV4SKC2_9ACTN</name>
<comment type="caution">
    <text evidence="7">The sequence shown here is derived from an EMBL/GenBank/DDBJ whole genome shotgun (WGS) entry which is preliminary data.</text>
</comment>
<protein>
    <submittedName>
        <fullName evidence="7">GMC oxidoreductase</fullName>
    </submittedName>
</protein>
<keyword evidence="4" id="KW-0274">FAD</keyword>
<feature type="domain" description="Glucose-methanol-choline oxidoreductase C-terminal" evidence="6">
    <location>
        <begin position="2"/>
        <end position="53"/>
    </location>
</feature>
<sequence length="67" mass="6842">MTGTVRMGADNDGTSVCDPDARVWDFTNLYLAGCGVVPTALVCNSTLTGVVTAVRAARAAVGNLTSH</sequence>
<dbReference type="InterPro" id="IPR036188">
    <property type="entry name" value="FAD/NAD-bd_sf"/>
</dbReference>
<dbReference type="PANTHER" id="PTHR42784">
    <property type="entry name" value="PYRANOSE 2-OXIDASE"/>
    <property type="match status" value="1"/>
</dbReference>
<evidence type="ECO:0000256" key="1">
    <source>
        <dbReference type="ARBA" id="ARBA00001974"/>
    </source>
</evidence>
<dbReference type="Gene3D" id="3.50.50.60">
    <property type="entry name" value="FAD/NAD(P)-binding domain"/>
    <property type="match status" value="1"/>
</dbReference>
<keyword evidence="3" id="KW-0285">Flavoprotein</keyword>
<evidence type="ECO:0000256" key="2">
    <source>
        <dbReference type="ARBA" id="ARBA00010790"/>
    </source>
</evidence>
<accession>A0ABV4SKC2</accession>
<evidence type="ECO:0000313" key="8">
    <source>
        <dbReference type="Proteomes" id="UP001571476"/>
    </source>
</evidence>
<organism evidence="7 8">
    <name type="scientific">Streptomyces aureus</name>
    <dbReference type="NCBI Taxonomy" id="193461"/>
    <lineage>
        <taxon>Bacteria</taxon>
        <taxon>Bacillati</taxon>
        <taxon>Actinomycetota</taxon>
        <taxon>Actinomycetes</taxon>
        <taxon>Kitasatosporales</taxon>
        <taxon>Streptomycetaceae</taxon>
        <taxon>Streptomyces</taxon>
    </lineage>
</organism>
<dbReference type="Pfam" id="PF05199">
    <property type="entry name" value="GMC_oxred_C"/>
    <property type="match status" value="1"/>
</dbReference>
<dbReference type="InterPro" id="IPR007867">
    <property type="entry name" value="GMC_OxRtase_C"/>
</dbReference>
<dbReference type="EMBL" id="JBGOSP010000007">
    <property type="protein sequence ID" value="MFA3837691.1"/>
    <property type="molecule type" value="Genomic_DNA"/>
</dbReference>
<keyword evidence="8" id="KW-1185">Reference proteome</keyword>
<comment type="similarity">
    <text evidence="2">Belongs to the GMC oxidoreductase family.</text>
</comment>
<reference evidence="7 8" key="1">
    <citation type="submission" date="2024-08" db="EMBL/GenBank/DDBJ databases">
        <title>Genome sequence of Streptomyces aureus CACIA-1.46HGO.</title>
        <authorList>
            <person name="Evangelista-Martinez Z."/>
        </authorList>
    </citation>
    <scope>NUCLEOTIDE SEQUENCE [LARGE SCALE GENOMIC DNA]</scope>
    <source>
        <strain evidence="7 8">CACIA-1.46HGO</strain>
    </source>
</reference>
<gene>
    <name evidence="7" type="ORF">ACEG43_16170</name>
</gene>
<evidence type="ECO:0000256" key="3">
    <source>
        <dbReference type="ARBA" id="ARBA00022630"/>
    </source>
</evidence>
<dbReference type="RefSeq" id="WP_372563041.1">
    <property type="nucleotide sequence ID" value="NZ_JBGOSP010000007.1"/>
</dbReference>
<dbReference type="InterPro" id="IPR051473">
    <property type="entry name" value="P2Ox-like"/>
</dbReference>
<evidence type="ECO:0000259" key="6">
    <source>
        <dbReference type="Pfam" id="PF05199"/>
    </source>
</evidence>
<dbReference type="PANTHER" id="PTHR42784:SF1">
    <property type="entry name" value="PYRANOSE 2-OXIDASE"/>
    <property type="match status" value="1"/>
</dbReference>
<evidence type="ECO:0000256" key="5">
    <source>
        <dbReference type="ARBA" id="ARBA00023002"/>
    </source>
</evidence>